<dbReference type="Proteomes" id="UP000231028">
    <property type="component" value="Unassembled WGS sequence"/>
</dbReference>
<dbReference type="InterPro" id="IPR050469">
    <property type="entry name" value="Diguanylate_Cyclase"/>
</dbReference>
<evidence type="ECO:0000259" key="2">
    <source>
        <dbReference type="PROSITE" id="PS50887"/>
    </source>
</evidence>
<protein>
    <recommendedName>
        <fullName evidence="2">GGDEF domain-containing protein</fullName>
    </recommendedName>
</protein>
<reference evidence="4" key="1">
    <citation type="submission" date="2017-09" db="EMBL/GenBank/DDBJ databases">
        <title>Depth-based differentiation of microbial function through sediment-hosted aquifers and enrichment of novel symbionts in the deep terrestrial subsurface.</title>
        <authorList>
            <person name="Probst A.J."/>
            <person name="Ladd B."/>
            <person name="Jarett J.K."/>
            <person name="Geller-Mcgrath D.E."/>
            <person name="Sieber C.M.K."/>
            <person name="Emerson J.B."/>
            <person name="Anantharaman K."/>
            <person name="Thomas B.C."/>
            <person name="Malmstrom R."/>
            <person name="Stieglmeier M."/>
            <person name="Klingl A."/>
            <person name="Woyke T."/>
            <person name="Ryan C.M."/>
            <person name="Banfield J.F."/>
        </authorList>
    </citation>
    <scope>NUCLEOTIDE SEQUENCE [LARGE SCALE GENOMIC DNA]</scope>
</reference>
<dbReference type="Pfam" id="PF00990">
    <property type="entry name" value="GGDEF"/>
    <property type="match status" value="1"/>
</dbReference>
<dbReference type="EMBL" id="PFKI01000269">
    <property type="protein sequence ID" value="PIY18718.1"/>
    <property type="molecule type" value="Genomic_DNA"/>
</dbReference>
<dbReference type="PANTHER" id="PTHR45138:SF9">
    <property type="entry name" value="DIGUANYLATE CYCLASE DGCM-RELATED"/>
    <property type="match status" value="1"/>
</dbReference>
<dbReference type="SUPFAM" id="SSF55781">
    <property type="entry name" value="GAF domain-like"/>
    <property type="match status" value="2"/>
</dbReference>
<dbReference type="SUPFAM" id="SSF55073">
    <property type="entry name" value="Nucleotide cyclase"/>
    <property type="match status" value="1"/>
</dbReference>
<dbReference type="InterPro" id="IPR029787">
    <property type="entry name" value="Nucleotide_cyclase"/>
</dbReference>
<dbReference type="NCBIfam" id="TIGR00254">
    <property type="entry name" value="GGDEF"/>
    <property type="match status" value="1"/>
</dbReference>
<evidence type="ECO:0000313" key="3">
    <source>
        <dbReference type="EMBL" id="PIY18718.1"/>
    </source>
</evidence>
<proteinExistence type="predicted"/>
<feature type="domain" description="GGDEF" evidence="2">
    <location>
        <begin position="689"/>
        <end position="823"/>
    </location>
</feature>
<dbReference type="CDD" id="cd01949">
    <property type="entry name" value="GGDEF"/>
    <property type="match status" value="1"/>
</dbReference>
<dbReference type="Pfam" id="PF10114">
    <property type="entry name" value="PocR"/>
    <property type="match status" value="1"/>
</dbReference>
<dbReference type="InterPro" id="IPR003018">
    <property type="entry name" value="GAF"/>
</dbReference>
<dbReference type="InterPro" id="IPR029016">
    <property type="entry name" value="GAF-like_dom_sf"/>
</dbReference>
<dbReference type="PANTHER" id="PTHR45138">
    <property type="entry name" value="REGULATORY COMPONENTS OF SENSORY TRANSDUCTION SYSTEM"/>
    <property type="match status" value="1"/>
</dbReference>
<feature type="coiled-coil region" evidence="1">
    <location>
        <begin position="358"/>
        <end position="499"/>
    </location>
</feature>
<gene>
    <name evidence="3" type="ORF">COZ13_09100</name>
</gene>
<dbReference type="Pfam" id="PF01590">
    <property type="entry name" value="GAF"/>
    <property type="match status" value="1"/>
</dbReference>
<dbReference type="Gene3D" id="3.30.70.270">
    <property type="match status" value="1"/>
</dbReference>
<dbReference type="GO" id="GO:0052621">
    <property type="term" value="F:diguanylate cyclase activity"/>
    <property type="evidence" value="ECO:0007669"/>
    <property type="project" value="TreeGrafter"/>
</dbReference>
<keyword evidence="1" id="KW-0175">Coiled coil</keyword>
<dbReference type="GO" id="GO:0043709">
    <property type="term" value="P:cell adhesion involved in single-species biofilm formation"/>
    <property type="evidence" value="ECO:0007669"/>
    <property type="project" value="TreeGrafter"/>
</dbReference>
<organism evidence="3 4">
    <name type="scientific">Candidatus Desantisbacteria bacterium CG_4_10_14_3_um_filter_40_18</name>
    <dbReference type="NCBI Taxonomy" id="1974544"/>
    <lineage>
        <taxon>Bacteria</taxon>
        <taxon>Candidatus Desantisiibacteriota</taxon>
    </lineage>
</organism>
<dbReference type="SMART" id="SM00267">
    <property type="entry name" value="GGDEF"/>
    <property type="match status" value="1"/>
</dbReference>
<dbReference type="FunFam" id="3.30.70.270:FF:000001">
    <property type="entry name" value="Diguanylate cyclase domain protein"/>
    <property type="match status" value="1"/>
</dbReference>
<dbReference type="PROSITE" id="PS50887">
    <property type="entry name" value="GGDEF"/>
    <property type="match status" value="1"/>
</dbReference>
<dbReference type="Gene3D" id="3.30.450.40">
    <property type="match status" value="2"/>
</dbReference>
<dbReference type="Pfam" id="PF13185">
    <property type="entry name" value="GAF_2"/>
    <property type="match status" value="1"/>
</dbReference>
<dbReference type="SMART" id="SM00065">
    <property type="entry name" value="GAF"/>
    <property type="match status" value="2"/>
</dbReference>
<dbReference type="AlphaFoldDB" id="A0A2M7P0A3"/>
<evidence type="ECO:0000256" key="1">
    <source>
        <dbReference type="SAM" id="Coils"/>
    </source>
</evidence>
<dbReference type="GO" id="GO:0005886">
    <property type="term" value="C:plasma membrane"/>
    <property type="evidence" value="ECO:0007669"/>
    <property type="project" value="TreeGrafter"/>
</dbReference>
<name>A0A2M7P0A3_9BACT</name>
<accession>A0A2M7P0A3</accession>
<dbReference type="InterPro" id="IPR043128">
    <property type="entry name" value="Rev_trsase/Diguanyl_cyclase"/>
</dbReference>
<evidence type="ECO:0000313" key="4">
    <source>
        <dbReference type="Proteomes" id="UP000231028"/>
    </source>
</evidence>
<sequence>MSIAQVKKGAEMNNIDILEQFINTRGWSMIRSVLLERIGITSCWIATPEGQLVFNEEQDHLYCQAIKATTKGKIECSQVFKDCLQQAVEQKTPTAFSCPAGFLGFYCPILADDMVIGVLGGCELIDPRVEPAHYASLIEKFGVADRTTFFSSFERGHRISVAMLEQDIELISLICQLAMETKTKHKELVEKSQEVHTLAEFYKLFEESRMLILTLEPEKLYSLIVSLTAKAMNAELVSLMIIDQLTQEMTIKAAIGMNNEVIKKTKLLVGQGVVGFVAKSGEPLLVKDVTQDSRFGVQQNSPKYYTKSLISAPLKIGDDILGVINVNNKSTRQPFDEGDIKLLSIICDHAAIAIKNSKNMFREKNEMVLKEIEQYEEQMRKEEEEKKNLLKEREEAETQLKETEEMIRIKEELIQSKEALLREKQAAAASMSEKEKLQRELNELELEKEELEKEKDGLLEEVRGKGVLIREKEELEKKAVELIKEKEELEAQTEELGILYSISREIPLMSLPQEILFWVLERIQQFFNYHAGSYLYFENGRILSQIKQACFINDNCLNHIKRQLESAWAETNPDKIKKVAYSTEDGEAGNLYWIGVEKFQSSLIAPLNYRGEIIGFLNINSFNENAFTPLQRRLLTIVANQVSVTLEKVRLFAKVKEMAERDELTKLYNYRYLEDLMVREFSFAAQYQKPLSFLMLDFDRLKFVNDTFGHSEGNRLIVTIADIIKETVGNKGTVARFGGDEFAVVLPETDQNTGFNLADEIRKNIYESPYQINGKPHQLSSSLGTATYPNTGISTEKELLAKADKALYDAKQQGRNKVIMYMPL</sequence>
<comment type="caution">
    <text evidence="3">The sequence shown here is derived from an EMBL/GenBank/DDBJ whole genome shotgun (WGS) entry which is preliminary data.</text>
</comment>
<dbReference type="InterPro" id="IPR000160">
    <property type="entry name" value="GGDEF_dom"/>
</dbReference>
<dbReference type="InterPro" id="IPR018771">
    <property type="entry name" value="PocR_dom"/>
</dbReference>
<dbReference type="GO" id="GO:1902201">
    <property type="term" value="P:negative regulation of bacterial-type flagellum-dependent cell motility"/>
    <property type="evidence" value="ECO:0007669"/>
    <property type="project" value="TreeGrafter"/>
</dbReference>